<evidence type="ECO:0000256" key="1">
    <source>
        <dbReference type="ARBA" id="ARBA00004651"/>
    </source>
</evidence>
<evidence type="ECO:0000256" key="6">
    <source>
        <dbReference type="ARBA" id="ARBA00022989"/>
    </source>
</evidence>
<keyword evidence="6 12" id="KW-1133">Transmembrane helix</keyword>
<feature type="transmembrane region" description="Helical" evidence="12">
    <location>
        <begin position="399"/>
        <end position="424"/>
    </location>
</feature>
<keyword evidence="10" id="KW-0739">Sodium transport</keyword>
<evidence type="ECO:0000256" key="8">
    <source>
        <dbReference type="ARBA" id="ARBA00023065"/>
    </source>
</evidence>
<dbReference type="Proteomes" id="UP000254496">
    <property type="component" value="Unassembled WGS sequence"/>
</dbReference>
<dbReference type="InterPro" id="IPR051163">
    <property type="entry name" value="Sodium:Solute_Symporter_SSF"/>
</dbReference>
<dbReference type="GO" id="GO:0015293">
    <property type="term" value="F:symporter activity"/>
    <property type="evidence" value="ECO:0007669"/>
    <property type="project" value="TreeGrafter"/>
</dbReference>
<dbReference type="EMBL" id="UGHJ01000001">
    <property type="protein sequence ID" value="STO68824.1"/>
    <property type="molecule type" value="Genomic_DNA"/>
</dbReference>
<feature type="transmembrane region" description="Helical" evidence="12">
    <location>
        <begin position="372"/>
        <end position="393"/>
    </location>
</feature>
<dbReference type="AlphaFoldDB" id="A0AB38H8Y7"/>
<gene>
    <name evidence="13" type="primary">sglT</name>
    <name evidence="13" type="ORF">NCTC8540_01338</name>
</gene>
<comment type="similarity">
    <text evidence="2 11">Belongs to the sodium:solute symporter (SSF) (TC 2.A.21) family.</text>
</comment>
<name>A0AB38H8Y7_9PAST</name>
<dbReference type="PANTHER" id="PTHR42985">
    <property type="entry name" value="SODIUM-COUPLED MONOCARBOXYLATE TRANSPORTER"/>
    <property type="match status" value="1"/>
</dbReference>
<feature type="transmembrane region" description="Helical" evidence="12">
    <location>
        <begin position="74"/>
        <end position="97"/>
    </location>
</feature>
<feature type="transmembrane region" description="Helical" evidence="12">
    <location>
        <begin position="227"/>
        <end position="251"/>
    </location>
</feature>
<keyword evidence="9 12" id="KW-0472">Membrane</keyword>
<accession>A0AB38H8Y7</accession>
<reference evidence="13 14" key="1">
    <citation type="submission" date="2018-06" db="EMBL/GenBank/DDBJ databases">
        <authorList>
            <consortium name="Pathogen Informatics"/>
            <person name="Doyle S."/>
        </authorList>
    </citation>
    <scope>NUCLEOTIDE SEQUENCE [LARGE SCALE GENOMIC DNA]</scope>
    <source>
        <strain evidence="13 14">NCTC8540</strain>
    </source>
</reference>
<dbReference type="Pfam" id="PF00474">
    <property type="entry name" value="SSF"/>
    <property type="match status" value="1"/>
</dbReference>
<keyword evidence="5 12" id="KW-0812">Transmembrane</keyword>
<keyword evidence="7" id="KW-0915">Sodium</keyword>
<keyword evidence="8" id="KW-0406">Ion transport</keyword>
<dbReference type="PANTHER" id="PTHR42985:SF40">
    <property type="entry name" value="LD47995P-RELATED"/>
    <property type="match status" value="1"/>
</dbReference>
<evidence type="ECO:0000256" key="4">
    <source>
        <dbReference type="ARBA" id="ARBA00022475"/>
    </source>
</evidence>
<feature type="transmembrane region" description="Helical" evidence="12">
    <location>
        <begin position="45"/>
        <end position="68"/>
    </location>
</feature>
<comment type="subcellular location">
    <subcellularLocation>
        <location evidence="1">Cell membrane</location>
        <topology evidence="1">Multi-pass membrane protein</topology>
    </subcellularLocation>
</comment>
<dbReference type="RefSeq" id="WP_115073080.1">
    <property type="nucleotide sequence ID" value="NZ_UGHE01000002.1"/>
</dbReference>
<feature type="transmembrane region" description="Helical" evidence="12">
    <location>
        <begin position="468"/>
        <end position="489"/>
    </location>
</feature>
<feature type="transmembrane region" description="Helical" evidence="12">
    <location>
        <begin position="151"/>
        <end position="173"/>
    </location>
</feature>
<dbReference type="CDD" id="cd11495">
    <property type="entry name" value="SLC5sbd_NIS-like_u3"/>
    <property type="match status" value="1"/>
</dbReference>
<evidence type="ECO:0000256" key="7">
    <source>
        <dbReference type="ARBA" id="ARBA00023053"/>
    </source>
</evidence>
<keyword evidence="3" id="KW-0813">Transport</keyword>
<dbReference type="GO" id="GO:0006814">
    <property type="term" value="P:sodium ion transport"/>
    <property type="evidence" value="ECO:0007669"/>
    <property type="project" value="UniProtKB-KW"/>
</dbReference>
<feature type="transmembrane region" description="Helical" evidence="12">
    <location>
        <begin position="431"/>
        <end position="448"/>
    </location>
</feature>
<feature type="transmembrane region" description="Helical" evidence="12">
    <location>
        <begin position="185"/>
        <end position="207"/>
    </location>
</feature>
<evidence type="ECO:0000256" key="11">
    <source>
        <dbReference type="RuleBase" id="RU362091"/>
    </source>
</evidence>
<evidence type="ECO:0000313" key="13">
    <source>
        <dbReference type="EMBL" id="STO68824.1"/>
    </source>
</evidence>
<feature type="transmembrane region" description="Helical" evidence="12">
    <location>
        <begin position="317"/>
        <end position="337"/>
    </location>
</feature>
<proteinExistence type="inferred from homology"/>
<feature type="transmembrane region" description="Helical" evidence="12">
    <location>
        <begin position="272"/>
        <end position="297"/>
    </location>
</feature>
<evidence type="ECO:0000256" key="12">
    <source>
        <dbReference type="SAM" id="Phobius"/>
    </source>
</evidence>
<dbReference type="InterPro" id="IPR038377">
    <property type="entry name" value="Na/Glc_symporter_sf"/>
</dbReference>
<evidence type="ECO:0000256" key="10">
    <source>
        <dbReference type="ARBA" id="ARBA00023201"/>
    </source>
</evidence>
<dbReference type="Gene3D" id="1.20.1730.10">
    <property type="entry name" value="Sodium/glucose cotransporter"/>
    <property type="match status" value="1"/>
</dbReference>
<dbReference type="PROSITE" id="PS50283">
    <property type="entry name" value="NA_SOLUT_SYMP_3"/>
    <property type="match status" value="1"/>
</dbReference>
<evidence type="ECO:0000256" key="5">
    <source>
        <dbReference type="ARBA" id="ARBA00022692"/>
    </source>
</evidence>
<dbReference type="GO" id="GO:0005886">
    <property type="term" value="C:plasma membrane"/>
    <property type="evidence" value="ECO:0007669"/>
    <property type="project" value="UniProtKB-SubCell"/>
</dbReference>
<evidence type="ECO:0000313" key="14">
    <source>
        <dbReference type="Proteomes" id="UP000254496"/>
    </source>
</evidence>
<keyword evidence="4" id="KW-1003">Cell membrane</keyword>
<dbReference type="InterPro" id="IPR001734">
    <property type="entry name" value="Na/solute_symporter"/>
</dbReference>
<comment type="caution">
    <text evidence="13">The sequence shown here is derived from an EMBL/GenBank/DDBJ whole genome shotgun (WGS) entry which is preliminary data.</text>
</comment>
<feature type="transmembrane region" description="Helical" evidence="12">
    <location>
        <begin position="6"/>
        <end position="25"/>
    </location>
</feature>
<organism evidence="13 14">
    <name type="scientific">Canicola haemoglobinophilus</name>
    <dbReference type="NCBI Taxonomy" id="733"/>
    <lineage>
        <taxon>Bacteria</taxon>
        <taxon>Pseudomonadati</taxon>
        <taxon>Pseudomonadota</taxon>
        <taxon>Gammaproteobacteria</taxon>
        <taxon>Pasteurellales</taxon>
        <taxon>Pasteurellaceae</taxon>
        <taxon>Canicola</taxon>
    </lineage>
</organism>
<evidence type="ECO:0000256" key="2">
    <source>
        <dbReference type="ARBA" id="ARBA00006434"/>
    </source>
</evidence>
<protein>
    <submittedName>
        <fullName evidence="13">Transporter</fullName>
    </submittedName>
</protein>
<evidence type="ECO:0000256" key="3">
    <source>
        <dbReference type="ARBA" id="ARBA00022448"/>
    </source>
</evidence>
<dbReference type="NCBIfam" id="TIGR00813">
    <property type="entry name" value="sss"/>
    <property type="match status" value="1"/>
</dbReference>
<sequence length="507" mass="55629">MSWHWSNWLVLAGYFLFIVGIGVYFSNKNKSTQDYFTASGRIPSWVNACSIYATALSSLSFIAIPASVFHNGAILGMAPLGIILMVIWAAYVFVPFFRKIQVTTAYEYLGKRFDHNFRWIGSISFIIFHLIRMAVVLYLPTLALKEALPEINPTLLLVIVAFLCVVYTSMGGIEAVVWSDAMQTIVLLFGALLIILIGYFSVPGGIFHGFDILVENHKALPENAWEISLSGMTLFGILIGGFLNSIYSYVGSQDIVQRYNTTKNEKEAKKSLLINIPLLCMSIFIFCGMGTALYLFFNGSASLPENINGNAILPYFVVNYVPSGLSGVILAAIFAAAQSTVSSSLNSLSTCVTSDIISPLKKQITDKEKLKIAKFTSWIAGILSTLLAVQFLNAGQGDMFLYFQAITGLLGGPIAGLFLIGIFFKKVDHRAAWVGFIISVILAVYLGNPASILSKLIPGYEKPQVFEILISGVIISSCVFSAWIASFIFSAPKQEKTDNLTYFTIKQ</sequence>
<feature type="transmembrane region" description="Helical" evidence="12">
    <location>
        <begin position="117"/>
        <end position="139"/>
    </location>
</feature>
<evidence type="ECO:0000256" key="9">
    <source>
        <dbReference type="ARBA" id="ARBA00023136"/>
    </source>
</evidence>